<evidence type="ECO:0000313" key="1">
    <source>
        <dbReference type="EMBL" id="SUC31974.1"/>
    </source>
</evidence>
<name>A0A379FT27_PRORE</name>
<organism evidence="1 2">
    <name type="scientific">Providencia rettgeri</name>
    <dbReference type="NCBI Taxonomy" id="587"/>
    <lineage>
        <taxon>Bacteria</taxon>
        <taxon>Pseudomonadati</taxon>
        <taxon>Pseudomonadota</taxon>
        <taxon>Gammaproteobacteria</taxon>
        <taxon>Enterobacterales</taxon>
        <taxon>Morganellaceae</taxon>
        <taxon>Providencia</taxon>
    </lineage>
</organism>
<dbReference type="AlphaFoldDB" id="A0A379FT27"/>
<dbReference type="Proteomes" id="UP000254208">
    <property type="component" value="Unassembled WGS sequence"/>
</dbReference>
<proteinExistence type="predicted"/>
<evidence type="ECO:0000313" key="2">
    <source>
        <dbReference type="Proteomes" id="UP000254208"/>
    </source>
</evidence>
<dbReference type="EMBL" id="UGTZ01000001">
    <property type="protein sequence ID" value="SUC31974.1"/>
    <property type="molecule type" value="Genomic_DNA"/>
</dbReference>
<dbReference type="GeneID" id="93674931"/>
<protein>
    <submittedName>
        <fullName evidence="1">Uncharacterized protein</fullName>
    </submittedName>
</protein>
<accession>A0A379FT27</accession>
<reference evidence="1 2" key="1">
    <citation type="submission" date="2018-06" db="EMBL/GenBank/DDBJ databases">
        <authorList>
            <consortium name="Pathogen Informatics"/>
            <person name="Doyle S."/>
        </authorList>
    </citation>
    <scope>NUCLEOTIDE SEQUENCE [LARGE SCALE GENOMIC DNA]</scope>
    <source>
        <strain evidence="1 2">NCTC11801</strain>
    </source>
</reference>
<sequence length="96" mass="11173">MTVKIIIYSAKDNAKTRKRLKTGKLYAAKDANRALNKQLEKALIRKENPRQKLAEFRSQIETNARVFVAKRKQEERKRLSLQRANVRQLTSSSAFI</sequence>
<gene>
    <name evidence="1" type="ORF">NCTC11801_02947</name>
</gene>
<dbReference type="RefSeq" id="WP_115167499.1">
    <property type="nucleotide sequence ID" value="NZ_CP077319.1"/>
</dbReference>